<evidence type="ECO:0000256" key="1">
    <source>
        <dbReference type="ARBA" id="ARBA00023002"/>
    </source>
</evidence>
<dbReference type="InterPro" id="IPR050791">
    <property type="entry name" value="Aldo-Keto_reductase"/>
</dbReference>
<evidence type="ECO:0000313" key="4">
    <source>
        <dbReference type="Proteomes" id="UP001174691"/>
    </source>
</evidence>
<dbReference type="SUPFAM" id="SSF51430">
    <property type="entry name" value="NAD(P)-linked oxidoreductase"/>
    <property type="match status" value="1"/>
</dbReference>
<dbReference type="AlphaFoldDB" id="A0AA38RYN3"/>
<evidence type="ECO:0000259" key="2">
    <source>
        <dbReference type="Pfam" id="PF00248"/>
    </source>
</evidence>
<keyword evidence="1" id="KW-0560">Oxidoreductase</keyword>
<dbReference type="EMBL" id="JANBVN010000027">
    <property type="protein sequence ID" value="KAJ9161094.1"/>
    <property type="molecule type" value="Genomic_DNA"/>
</dbReference>
<accession>A0AA38RYN3</accession>
<proteinExistence type="predicted"/>
<dbReference type="CDD" id="cd19077">
    <property type="entry name" value="AKR_AKR8A1-2"/>
    <property type="match status" value="1"/>
</dbReference>
<dbReference type="Gene3D" id="3.20.20.100">
    <property type="entry name" value="NADP-dependent oxidoreductase domain"/>
    <property type="match status" value="1"/>
</dbReference>
<organism evidence="3 4">
    <name type="scientific">Coniochaeta hoffmannii</name>
    <dbReference type="NCBI Taxonomy" id="91930"/>
    <lineage>
        <taxon>Eukaryota</taxon>
        <taxon>Fungi</taxon>
        <taxon>Dikarya</taxon>
        <taxon>Ascomycota</taxon>
        <taxon>Pezizomycotina</taxon>
        <taxon>Sordariomycetes</taxon>
        <taxon>Sordariomycetidae</taxon>
        <taxon>Coniochaetales</taxon>
        <taxon>Coniochaetaceae</taxon>
        <taxon>Coniochaeta</taxon>
    </lineage>
</organism>
<comment type="caution">
    <text evidence="3">The sequence shown here is derived from an EMBL/GenBank/DDBJ whole genome shotgun (WGS) entry which is preliminary data.</text>
</comment>
<dbReference type="InterPro" id="IPR036812">
    <property type="entry name" value="NAD(P)_OxRdtase_dom_sf"/>
</dbReference>
<reference evidence="3" key="1">
    <citation type="submission" date="2022-07" db="EMBL/GenBank/DDBJ databases">
        <title>Fungi with potential for degradation of polypropylene.</title>
        <authorList>
            <person name="Gostincar C."/>
        </authorList>
    </citation>
    <scope>NUCLEOTIDE SEQUENCE</scope>
    <source>
        <strain evidence="3">EXF-13287</strain>
    </source>
</reference>
<evidence type="ECO:0000313" key="3">
    <source>
        <dbReference type="EMBL" id="KAJ9161094.1"/>
    </source>
</evidence>
<dbReference type="Proteomes" id="UP001174691">
    <property type="component" value="Unassembled WGS sequence"/>
</dbReference>
<dbReference type="PANTHER" id="PTHR43625:SF78">
    <property type="entry name" value="PYRIDOXAL REDUCTASE-RELATED"/>
    <property type="match status" value="1"/>
</dbReference>
<dbReference type="PANTHER" id="PTHR43625">
    <property type="entry name" value="AFLATOXIN B1 ALDEHYDE REDUCTASE"/>
    <property type="match status" value="1"/>
</dbReference>
<dbReference type="Pfam" id="PF00248">
    <property type="entry name" value="Aldo_ket_red"/>
    <property type="match status" value="1"/>
</dbReference>
<keyword evidence="4" id="KW-1185">Reference proteome</keyword>
<protein>
    <submittedName>
        <fullName evidence="3">Aldo/keto reductase</fullName>
    </submittedName>
</protein>
<name>A0AA38RYN3_9PEZI</name>
<dbReference type="GO" id="GO:0005737">
    <property type="term" value="C:cytoplasm"/>
    <property type="evidence" value="ECO:0007669"/>
    <property type="project" value="TreeGrafter"/>
</dbReference>
<feature type="domain" description="NADP-dependent oxidoreductase" evidence="2">
    <location>
        <begin position="13"/>
        <end position="310"/>
    </location>
</feature>
<dbReference type="InterPro" id="IPR023210">
    <property type="entry name" value="NADP_OxRdtase_dom"/>
</dbReference>
<dbReference type="GO" id="GO:0016491">
    <property type="term" value="F:oxidoreductase activity"/>
    <property type="evidence" value="ECO:0007669"/>
    <property type="project" value="UniProtKB-KW"/>
</dbReference>
<gene>
    <name evidence="3" type="ORF">NKR19_g2638</name>
</gene>
<sequence>MPSLVGKEIGSTGFGLMGLATRAPPISDEQAIAAMRAALESGMNFWNAGDHYGTPERNTQTLLAKYVRRYPEDADKIVLSVKGAFDFATMTPDGSPEGIKKSIDKVLADLEGTHKIDIFECSRVDPNVPLETTLKFLEEEYVNKGIIGGIALSEVAAATIRCAAAITKVVAVEVEVSLWATHVLENGVAAACAELGIPIVAYSPIGQGMLSGQFKSLDDLPQGDLRRYYPRFQPENFAINLELVKQLEDLAEEKGCTPAQLALAWIKSLSKKPGMPTFIPIPGATMEARVRENGVNVELTDVDLKAIDAVLSRFEVVGGRYPAGVPTDG</sequence>